<dbReference type="PANTHER" id="PTHR14499:SF136">
    <property type="entry name" value="GH08630P"/>
    <property type="match status" value="1"/>
</dbReference>
<dbReference type="InterPro" id="IPR011333">
    <property type="entry name" value="SKP1/BTB/POZ_sf"/>
</dbReference>
<dbReference type="Gene3D" id="3.30.710.10">
    <property type="entry name" value="Potassium Channel Kv1.1, Chain A"/>
    <property type="match status" value="1"/>
</dbReference>
<accession>A0A7S4Q4R7</accession>
<dbReference type="Pfam" id="PF02214">
    <property type="entry name" value="BTB_2"/>
    <property type="match status" value="1"/>
</dbReference>
<gene>
    <name evidence="2" type="ORF">AMON00008_LOCUS11902</name>
</gene>
<reference evidence="2" key="1">
    <citation type="submission" date="2021-01" db="EMBL/GenBank/DDBJ databases">
        <authorList>
            <person name="Corre E."/>
            <person name="Pelletier E."/>
            <person name="Niang G."/>
            <person name="Scheremetjew M."/>
            <person name="Finn R."/>
            <person name="Kale V."/>
            <person name="Holt S."/>
            <person name="Cochrane G."/>
            <person name="Meng A."/>
            <person name="Brown T."/>
            <person name="Cohen L."/>
        </authorList>
    </citation>
    <scope>NUCLEOTIDE SEQUENCE</scope>
    <source>
        <strain evidence="2">CCMP3105</strain>
    </source>
</reference>
<dbReference type="SUPFAM" id="SSF54695">
    <property type="entry name" value="POZ domain"/>
    <property type="match status" value="1"/>
</dbReference>
<dbReference type="AlphaFoldDB" id="A0A7S4Q4R7"/>
<dbReference type="GO" id="GO:0051260">
    <property type="term" value="P:protein homooligomerization"/>
    <property type="evidence" value="ECO:0007669"/>
    <property type="project" value="InterPro"/>
</dbReference>
<dbReference type="InterPro" id="IPR003131">
    <property type="entry name" value="T1-type_BTB"/>
</dbReference>
<organism evidence="2">
    <name type="scientific">Alexandrium monilatum</name>
    <dbReference type="NCBI Taxonomy" id="311494"/>
    <lineage>
        <taxon>Eukaryota</taxon>
        <taxon>Sar</taxon>
        <taxon>Alveolata</taxon>
        <taxon>Dinophyceae</taxon>
        <taxon>Gonyaulacales</taxon>
        <taxon>Pyrocystaceae</taxon>
        <taxon>Alexandrium</taxon>
    </lineage>
</organism>
<evidence type="ECO:0000313" key="2">
    <source>
        <dbReference type="EMBL" id="CAE4572283.1"/>
    </source>
</evidence>
<dbReference type="EMBL" id="HBNR01018017">
    <property type="protein sequence ID" value="CAE4572283.1"/>
    <property type="molecule type" value="Transcribed_RNA"/>
</dbReference>
<feature type="domain" description="Potassium channel tetramerisation-type BTB" evidence="1">
    <location>
        <begin position="101"/>
        <end position="166"/>
    </location>
</feature>
<protein>
    <recommendedName>
        <fullName evidence="1">Potassium channel tetramerisation-type BTB domain-containing protein</fullName>
    </recommendedName>
</protein>
<evidence type="ECO:0000259" key="1">
    <source>
        <dbReference type="Pfam" id="PF02214"/>
    </source>
</evidence>
<sequence>MAPQGHGPQTSEALHQAFSKHVEVALSDLQSIINVEVERCRKELIREAAVRQQQADAEWTKLLSERKTLQQEKDALVMREEALEREKALLQGNRGPSDVLDLNVGGQTFCSVRRATLSMVENSGLGSMFSGRWESSLERDSAGRIFVDFPPEIFMPLVDFLRQKCIEDPANPVEPPNMPPERMAAFKRMLAYYGLVDTLWPRPEGKWETAWGHMLISDEDRAITVTAQRDTYQAAAFNAQRLWRSPHPLWRLHVTKTRSDAPWYYDSVAFGLVSMVNSSALATDRHASVSDLILNLRGDVREDFPNASIDLGGGMPAEQCSLDIEIRMRNRQFVLEFNGREHMTETLPPGLQESSCCLLVAVTYPWISVKLLA</sequence>
<proteinExistence type="predicted"/>
<dbReference type="PANTHER" id="PTHR14499">
    <property type="entry name" value="POTASSIUM CHANNEL TETRAMERIZATION DOMAIN-CONTAINING"/>
    <property type="match status" value="1"/>
</dbReference>
<name>A0A7S4Q4R7_9DINO</name>